<accession>A0ABP1D2W8</accession>
<keyword evidence="2" id="KW-1185">Reference proteome</keyword>
<evidence type="ECO:0000313" key="1">
    <source>
        <dbReference type="EMBL" id="CAL1702240.1"/>
    </source>
</evidence>
<proteinExistence type="predicted"/>
<evidence type="ECO:0000313" key="2">
    <source>
        <dbReference type="Proteomes" id="UP001497453"/>
    </source>
</evidence>
<name>A0ABP1D2W8_9APHY</name>
<protein>
    <submittedName>
        <fullName evidence="1">Uncharacterized protein</fullName>
    </submittedName>
</protein>
<organism evidence="1 2">
    <name type="scientific">Somion occarium</name>
    <dbReference type="NCBI Taxonomy" id="3059160"/>
    <lineage>
        <taxon>Eukaryota</taxon>
        <taxon>Fungi</taxon>
        <taxon>Dikarya</taxon>
        <taxon>Basidiomycota</taxon>
        <taxon>Agaricomycotina</taxon>
        <taxon>Agaricomycetes</taxon>
        <taxon>Polyporales</taxon>
        <taxon>Cerrenaceae</taxon>
        <taxon>Somion</taxon>
    </lineage>
</organism>
<gene>
    <name evidence="1" type="ORF">GFSPODELE1_LOCUS3951</name>
</gene>
<sequence>MISNSPPTKRLIASSIRSYFVHTHTQVFNLNKLQSTLVVLRENMQPSLSNSSRPAAQLGSLCNNIQAPPYISLATRTGTSTRPFPVPHLPLGTYIPLDFHAPSLFGR</sequence>
<dbReference type="Proteomes" id="UP001497453">
    <property type="component" value="Chromosome 2"/>
</dbReference>
<reference evidence="2" key="1">
    <citation type="submission" date="2024-04" db="EMBL/GenBank/DDBJ databases">
        <authorList>
            <person name="Shaw F."/>
            <person name="Minotto A."/>
        </authorList>
    </citation>
    <scope>NUCLEOTIDE SEQUENCE [LARGE SCALE GENOMIC DNA]</scope>
</reference>
<dbReference type="EMBL" id="OZ037945">
    <property type="protein sequence ID" value="CAL1702240.1"/>
    <property type="molecule type" value="Genomic_DNA"/>
</dbReference>